<reference evidence="1" key="1">
    <citation type="journal article" date="2012" name="Nature">
        <title>The oyster genome reveals stress adaptation and complexity of shell formation.</title>
        <authorList>
            <person name="Zhang G."/>
            <person name="Fang X."/>
            <person name="Guo X."/>
            <person name="Li L."/>
            <person name="Luo R."/>
            <person name="Xu F."/>
            <person name="Yang P."/>
            <person name="Zhang L."/>
            <person name="Wang X."/>
            <person name="Qi H."/>
            <person name="Xiong Z."/>
            <person name="Que H."/>
            <person name="Xie Y."/>
            <person name="Holland P.W."/>
            <person name="Paps J."/>
            <person name="Zhu Y."/>
            <person name="Wu F."/>
            <person name="Chen Y."/>
            <person name="Wang J."/>
            <person name="Peng C."/>
            <person name="Meng J."/>
            <person name="Yang L."/>
            <person name="Liu J."/>
            <person name="Wen B."/>
            <person name="Zhang N."/>
            <person name="Huang Z."/>
            <person name="Zhu Q."/>
            <person name="Feng Y."/>
            <person name="Mount A."/>
            <person name="Hedgecock D."/>
            <person name="Xu Z."/>
            <person name="Liu Y."/>
            <person name="Domazet-Loso T."/>
            <person name="Du Y."/>
            <person name="Sun X."/>
            <person name="Zhang S."/>
            <person name="Liu B."/>
            <person name="Cheng P."/>
            <person name="Jiang X."/>
            <person name="Li J."/>
            <person name="Fan D."/>
            <person name="Wang W."/>
            <person name="Fu W."/>
            <person name="Wang T."/>
            <person name="Wang B."/>
            <person name="Zhang J."/>
            <person name="Peng Z."/>
            <person name="Li Y."/>
            <person name="Li N."/>
            <person name="Wang J."/>
            <person name="Chen M."/>
            <person name="He Y."/>
            <person name="Tan F."/>
            <person name="Song X."/>
            <person name="Zheng Q."/>
            <person name="Huang R."/>
            <person name="Yang H."/>
            <person name="Du X."/>
            <person name="Chen L."/>
            <person name="Yang M."/>
            <person name="Gaffney P.M."/>
            <person name="Wang S."/>
            <person name="Luo L."/>
            <person name="She Z."/>
            <person name="Ming Y."/>
            <person name="Huang W."/>
            <person name="Zhang S."/>
            <person name="Huang B."/>
            <person name="Zhang Y."/>
            <person name="Qu T."/>
            <person name="Ni P."/>
            <person name="Miao G."/>
            <person name="Wang J."/>
            <person name="Wang Q."/>
            <person name="Steinberg C.E."/>
            <person name="Wang H."/>
            <person name="Li N."/>
            <person name="Qian L."/>
            <person name="Zhang G."/>
            <person name="Li Y."/>
            <person name="Yang H."/>
            <person name="Liu X."/>
            <person name="Wang J."/>
            <person name="Yin Y."/>
            <person name="Wang J."/>
        </authorList>
    </citation>
    <scope>NUCLEOTIDE SEQUENCE [LARGE SCALE GENOMIC DNA]</scope>
    <source>
        <strain evidence="1">05x7-T-G4-1.051#20</strain>
    </source>
</reference>
<protein>
    <recommendedName>
        <fullName evidence="2">B box-type domain-containing protein</fullName>
    </recommendedName>
</protein>
<sequence length="65" mass="7451">METASIPCKVYQCSKCPGDTEYYCVSCPCDLCPQCKENHVKDLQTIDHDVVSHREKINYIPTQEI</sequence>
<name>K1QTK5_MAGGI</name>
<evidence type="ECO:0000313" key="1">
    <source>
        <dbReference type="EMBL" id="EKC24926.1"/>
    </source>
</evidence>
<organism evidence="1">
    <name type="scientific">Magallana gigas</name>
    <name type="common">Pacific oyster</name>
    <name type="synonym">Crassostrea gigas</name>
    <dbReference type="NCBI Taxonomy" id="29159"/>
    <lineage>
        <taxon>Eukaryota</taxon>
        <taxon>Metazoa</taxon>
        <taxon>Spiralia</taxon>
        <taxon>Lophotrochozoa</taxon>
        <taxon>Mollusca</taxon>
        <taxon>Bivalvia</taxon>
        <taxon>Autobranchia</taxon>
        <taxon>Pteriomorphia</taxon>
        <taxon>Ostreida</taxon>
        <taxon>Ostreoidea</taxon>
        <taxon>Ostreidae</taxon>
        <taxon>Magallana</taxon>
    </lineage>
</organism>
<proteinExistence type="predicted"/>
<dbReference type="EMBL" id="JH818854">
    <property type="protein sequence ID" value="EKC24926.1"/>
    <property type="molecule type" value="Genomic_DNA"/>
</dbReference>
<dbReference type="InParanoid" id="K1QTK5"/>
<dbReference type="HOGENOM" id="CLU_2851842_0_0_1"/>
<accession>K1QTK5</accession>
<dbReference type="AlphaFoldDB" id="K1QTK5"/>
<evidence type="ECO:0008006" key="2">
    <source>
        <dbReference type="Google" id="ProtNLM"/>
    </source>
</evidence>
<gene>
    <name evidence="1" type="ORF">CGI_10007285</name>
</gene>